<name>A0ABV2K393_SPOPS</name>
<dbReference type="EMBL" id="JBEPME010000001">
    <property type="protein sequence ID" value="MET3655560.1"/>
    <property type="molecule type" value="Genomic_DNA"/>
</dbReference>
<dbReference type="Proteomes" id="UP001549104">
    <property type="component" value="Unassembled WGS sequence"/>
</dbReference>
<feature type="transmembrane region" description="Helical" evidence="3">
    <location>
        <begin position="53"/>
        <end position="75"/>
    </location>
</feature>
<keyword evidence="3" id="KW-0812">Transmembrane</keyword>
<feature type="transmembrane region" description="Helical" evidence="3">
    <location>
        <begin position="12"/>
        <end position="33"/>
    </location>
</feature>
<dbReference type="PANTHER" id="PTHR23028:SF53">
    <property type="entry name" value="ACYL_TRANSF_3 DOMAIN-CONTAINING PROTEIN"/>
    <property type="match status" value="1"/>
</dbReference>
<feature type="transmembrane region" description="Helical" evidence="3">
    <location>
        <begin position="337"/>
        <end position="359"/>
    </location>
</feature>
<dbReference type="Pfam" id="PF01757">
    <property type="entry name" value="Acyl_transf_3"/>
    <property type="match status" value="1"/>
</dbReference>
<evidence type="ECO:0000256" key="2">
    <source>
        <dbReference type="ARBA" id="ARBA00007400"/>
    </source>
</evidence>
<evidence type="ECO:0000256" key="3">
    <source>
        <dbReference type="SAM" id="Phobius"/>
    </source>
</evidence>
<keyword evidence="3" id="KW-0472">Membrane</keyword>
<dbReference type="RefSeq" id="WP_354312137.1">
    <property type="nucleotide sequence ID" value="NZ_JBEPME010000001.1"/>
</dbReference>
<feature type="transmembrane region" description="Helical" evidence="3">
    <location>
        <begin position="305"/>
        <end position="331"/>
    </location>
</feature>
<evidence type="ECO:0000259" key="4">
    <source>
        <dbReference type="Pfam" id="PF01757"/>
    </source>
</evidence>
<evidence type="ECO:0000313" key="5">
    <source>
        <dbReference type="EMBL" id="MET3655560.1"/>
    </source>
</evidence>
<dbReference type="PANTHER" id="PTHR23028">
    <property type="entry name" value="ACETYLTRANSFERASE"/>
    <property type="match status" value="1"/>
</dbReference>
<feature type="domain" description="Acyltransferase 3" evidence="4">
    <location>
        <begin position="6"/>
        <end position="352"/>
    </location>
</feature>
<feature type="transmembrane region" description="Helical" evidence="3">
    <location>
        <begin position="275"/>
        <end position="293"/>
    </location>
</feature>
<reference evidence="5 6" key="1">
    <citation type="submission" date="2024-06" db="EMBL/GenBank/DDBJ databases">
        <title>Sorghum-associated microbial communities from plants grown in Nebraska, USA.</title>
        <authorList>
            <person name="Schachtman D."/>
        </authorList>
    </citation>
    <scope>NUCLEOTIDE SEQUENCE [LARGE SCALE GENOMIC DNA]</scope>
    <source>
        <strain evidence="5 6">1288</strain>
    </source>
</reference>
<feature type="transmembrane region" description="Helical" evidence="3">
    <location>
        <begin position="185"/>
        <end position="203"/>
    </location>
</feature>
<comment type="similarity">
    <text evidence="2">Belongs to the acyltransferase 3 family.</text>
</comment>
<accession>A0ABV2K393</accession>
<dbReference type="InterPro" id="IPR002656">
    <property type="entry name" value="Acyl_transf_3_dom"/>
</dbReference>
<feature type="transmembrane region" description="Helical" evidence="3">
    <location>
        <begin position="96"/>
        <end position="113"/>
    </location>
</feature>
<feature type="transmembrane region" description="Helical" evidence="3">
    <location>
        <begin position="156"/>
        <end position="178"/>
    </location>
</feature>
<evidence type="ECO:0000313" key="6">
    <source>
        <dbReference type="Proteomes" id="UP001549104"/>
    </source>
</evidence>
<organism evidence="5 6">
    <name type="scientific">Sporosarcina psychrophila</name>
    <name type="common">Bacillus psychrophilus</name>
    <dbReference type="NCBI Taxonomy" id="1476"/>
    <lineage>
        <taxon>Bacteria</taxon>
        <taxon>Bacillati</taxon>
        <taxon>Bacillota</taxon>
        <taxon>Bacilli</taxon>
        <taxon>Bacillales</taxon>
        <taxon>Caryophanaceae</taxon>
        <taxon>Sporosarcina</taxon>
    </lineage>
</organism>
<feature type="transmembrane region" description="Helical" evidence="3">
    <location>
        <begin position="248"/>
        <end position="269"/>
    </location>
</feature>
<gene>
    <name evidence="5" type="ORF">ABIC55_000644</name>
</gene>
<keyword evidence="3" id="KW-1133">Transmembrane helix</keyword>
<keyword evidence="6" id="KW-1185">Reference proteome</keyword>
<comment type="subcellular location">
    <subcellularLocation>
        <location evidence="1">Membrane</location>
    </subcellularLocation>
</comment>
<protein>
    <submittedName>
        <fullName evidence="5">Peptidoglycan/LPS O-acetylase OafA/YrhL</fullName>
    </submittedName>
</protein>
<proteinExistence type="inferred from homology"/>
<dbReference type="InterPro" id="IPR050879">
    <property type="entry name" value="Acyltransferase_3"/>
</dbReference>
<evidence type="ECO:0000256" key="1">
    <source>
        <dbReference type="ARBA" id="ARBA00004370"/>
    </source>
</evidence>
<comment type="caution">
    <text evidence="5">The sequence shown here is derived from an EMBL/GenBank/DDBJ whole genome shotgun (WGS) entry which is preliminary data.</text>
</comment>
<sequence length="389" mass="44826">MIRYGELDSLRGVAALIVLIGHYLMIFPAYESYRYELNSPFIVYLVKETPLRVFFSSGNESVILFFVLSGFVLYVSINNSKFHYPTYIIKRICRIYIPYLVAIIIAISAKMLISHNNLPFISNWFSKSWTVSDSPAILVRHLFFIGQYNTDIYNNVIWSLVHEMRISIVFPFLILPFIGKNLKKSLVYLIALCFSSVLGLYLLGSGVKLTSIFLSFHYVTIFLIGALLAKYRHILITFTLKIKKPIKFILLSLAITCFMYEGLIGEIIFLNNYIFRNYVVSFGVCILFIMSVSSETFGSLLKHRILILLGKISYSLYLYHLISLYSFIYLFYDKLSITVILMLSFICSFLLSSLSYLFVEKPCISLGRYLTKRAKKVDLAIPADHPLTR</sequence>
<feature type="transmembrane region" description="Helical" evidence="3">
    <location>
        <begin position="209"/>
        <end position="228"/>
    </location>
</feature>